<accession>A0ABT1HT02</accession>
<evidence type="ECO:0000313" key="3">
    <source>
        <dbReference type="Proteomes" id="UP001205311"/>
    </source>
</evidence>
<dbReference type="Proteomes" id="UP001205311">
    <property type="component" value="Unassembled WGS sequence"/>
</dbReference>
<feature type="region of interest" description="Disordered" evidence="1">
    <location>
        <begin position="14"/>
        <end position="46"/>
    </location>
</feature>
<dbReference type="NCBIfam" id="TIGR03562">
    <property type="entry name" value="osmo_induc_OsmC"/>
    <property type="match status" value="1"/>
</dbReference>
<feature type="compositionally biased region" description="Polar residues" evidence="1">
    <location>
        <begin position="17"/>
        <end position="28"/>
    </location>
</feature>
<evidence type="ECO:0000313" key="2">
    <source>
        <dbReference type="EMBL" id="MCP2258545.1"/>
    </source>
</evidence>
<evidence type="ECO:0000256" key="1">
    <source>
        <dbReference type="SAM" id="MobiDB-lite"/>
    </source>
</evidence>
<organism evidence="2 3">
    <name type="scientific">Streptoalloteichus tenebrarius (strain ATCC 17920 / DSM 40477 / JCM 4838 / CBS 697.72 / NBRC 16177 / NCIMB 11028 / NRRL B-12390 / A12253. 1 / ISP 5477)</name>
    <name type="common">Streptomyces tenebrarius</name>
    <dbReference type="NCBI Taxonomy" id="1933"/>
    <lineage>
        <taxon>Bacteria</taxon>
        <taxon>Bacillati</taxon>
        <taxon>Actinomycetota</taxon>
        <taxon>Actinomycetes</taxon>
        <taxon>Pseudonocardiales</taxon>
        <taxon>Pseudonocardiaceae</taxon>
        <taxon>Streptoalloteichus</taxon>
    </lineage>
</organism>
<keyword evidence="3" id="KW-1185">Reference proteome</keyword>
<dbReference type="InterPro" id="IPR015946">
    <property type="entry name" value="KH_dom-like_a/b"/>
</dbReference>
<dbReference type="Gene3D" id="3.30.300.20">
    <property type="match status" value="1"/>
</dbReference>
<dbReference type="InterPro" id="IPR036102">
    <property type="entry name" value="OsmC/Ohrsf"/>
</dbReference>
<dbReference type="EMBL" id="JAMTCP010000009">
    <property type="protein sequence ID" value="MCP2258545.1"/>
    <property type="molecule type" value="Genomic_DNA"/>
</dbReference>
<name>A0ABT1HT02_STRSD</name>
<dbReference type="SUPFAM" id="SSF82784">
    <property type="entry name" value="OsmC-like"/>
    <property type="match status" value="1"/>
</dbReference>
<dbReference type="InterPro" id="IPR003718">
    <property type="entry name" value="OsmC/Ohr_fam"/>
</dbReference>
<sequence length="145" mass="14875">MTIRTAHTVWKGGLQDGSGTVSLDSSGLGSHEVTWPSRANEPDGRTSPEELIAAAHSACYSMALAHELGGRGARPESVETRAEVTFVPGQGITGIQLTVRASVPGMSTQDFAAAAETAEKNCPVSQALAGTSIQLRAELASSGPS</sequence>
<reference evidence="2 3" key="1">
    <citation type="submission" date="2022-06" db="EMBL/GenBank/DDBJ databases">
        <title>Genomic Encyclopedia of Archaeal and Bacterial Type Strains, Phase II (KMG-II): from individual species to whole genera.</title>
        <authorList>
            <person name="Goeker M."/>
        </authorList>
    </citation>
    <scope>NUCLEOTIDE SEQUENCE [LARGE SCALE GENOMIC DNA]</scope>
    <source>
        <strain evidence="2 3">DSM 40477</strain>
    </source>
</reference>
<dbReference type="Pfam" id="PF02566">
    <property type="entry name" value="OsmC"/>
    <property type="match status" value="1"/>
</dbReference>
<dbReference type="InterPro" id="IPR052707">
    <property type="entry name" value="OsmC_Ohr_Peroxiredoxin"/>
</dbReference>
<comment type="caution">
    <text evidence="2">The sequence shown here is derived from an EMBL/GenBank/DDBJ whole genome shotgun (WGS) entry which is preliminary data.</text>
</comment>
<dbReference type="PANTHER" id="PTHR42830">
    <property type="entry name" value="OSMOTICALLY INDUCIBLE FAMILY PROTEIN"/>
    <property type="match status" value="1"/>
</dbReference>
<dbReference type="PANTHER" id="PTHR42830:SF1">
    <property type="entry name" value="OSMOTICALLY INDUCIBLE FAMILY PROTEIN"/>
    <property type="match status" value="1"/>
</dbReference>
<dbReference type="InterPro" id="IPR019904">
    <property type="entry name" value="Peroxiredoxin_OsmC"/>
</dbReference>
<proteinExistence type="predicted"/>
<protein>
    <submittedName>
        <fullName evidence="2">Osmotically inducible protein OsmC</fullName>
    </submittedName>
</protein>
<dbReference type="RefSeq" id="WP_253669467.1">
    <property type="nucleotide sequence ID" value="NZ_JAMTCP010000009.1"/>
</dbReference>
<gene>
    <name evidence="2" type="ORF">LX15_002243</name>
</gene>